<name>A0A328BS85_9BACT</name>
<evidence type="ECO:0000313" key="3">
    <source>
        <dbReference type="EMBL" id="RAK67938.1"/>
    </source>
</evidence>
<dbReference type="RefSeq" id="WP_111477554.1">
    <property type="nucleotide sequence ID" value="NZ_QHKM01000002.1"/>
</dbReference>
<evidence type="ECO:0000259" key="2">
    <source>
        <dbReference type="Pfam" id="PF18962"/>
    </source>
</evidence>
<keyword evidence="4" id="KW-1185">Reference proteome</keyword>
<evidence type="ECO:0000256" key="1">
    <source>
        <dbReference type="SAM" id="SignalP"/>
    </source>
</evidence>
<dbReference type="NCBIfam" id="TIGR04183">
    <property type="entry name" value="Por_Secre_tail"/>
    <property type="match status" value="1"/>
</dbReference>
<reference evidence="4" key="1">
    <citation type="submission" date="2018-05" db="EMBL/GenBank/DDBJ databases">
        <authorList>
            <person name="Nie L."/>
        </authorList>
    </citation>
    <scope>NUCLEOTIDE SEQUENCE [LARGE SCALE GENOMIC DNA]</scope>
    <source>
        <strain evidence="4">NL</strain>
    </source>
</reference>
<proteinExistence type="predicted"/>
<evidence type="ECO:0000313" key="4">
    <source>
        <dbReference type="Proteomes" id="UP000248553"/>
    </source>
</evidence>
<dbReference type="EMBL" id="QHKM01000002">
    <property type="protein sequence ID" value="RAK67938.1"/>
    <property type="molecule type" value="Genomic_DNA"/>
</dbReference>
<feature type="chain" id="PRO_5016437427" description="Secretion system C-terminal sorting domain-containing protein" evidence="1">
    <location>
        <begin position="22"/>
        <end position="610"/>
    </location>
</feature>
<dbReference type="AlphaFoldDB" id="A0A328BS85"/>
<protein>
    <recommendedName>
        <fullName evidence="2">Secretion system C-terminal sorting domain-containing protein</fullName>
    </recommendedName>
</protein>
<dbReference type="OrthoDB" id="355609at2"/>
<dbReference type="Pfam" id="PF18962">
    <property type="entry name" value="Por_Secre_tail"/>
    <property type="match status" value="1"/>
</dbReference>
<sequence length="610" mass="64997">MKKYRILSLAAALALSSPAFAQYFPPSSTDLAAPGSNGTTASATEHTGTDVIVERKKGRLQTMVWDNASTGKIYLAWSFNSAPSSTDFLEVQPPTGTQVLSDPDVTTAYYNDELYAAVVYLAKNVNLGANATVRTYLDIYRWDGSSFQRDNPQNSGNPLALGVAGISNSTGTANRIHSSPNIDANANGTMGVVWQETSVETAQIRVISPSYPGPSGYTFTQDVRFAESYVLSGNIDGTNIPCTVPRGTNAARIAAPSNPNPPILFNQTLLPDIAVSPNGVLSFCYISSSADPTSTPVTSGTSLVVKQYVADCGAFGPGFSLPTYSWSLPGNHGAPRIAATGNPANDQASDVEVVMAWSGGACLEGIGTRAYYEIHNWGRSGGAWRPSPTVVSIPTVATDNGYAVANPVVAFVGTEGDEFSNEYVVAWEGLNYPDEGKEIDVWSTTLKAGSLTFGNSYSRVNEQADGEQIIPSVAGRYSGENRATAYLFYDKTIPQLSFRHSSAQAGDGPLQRPAGTPLPSISPNGVIQAYPNPSSSAVNFNLHLRKGETVQQLTVVDLLGRVVDHVKVPGQQATTQVLSWQPRQSLPQGSYVVKLVTNQRTENITVKREQ</sequence>
<comment type="caution">
    <text evidence="3">The sequence shown here is derived from an EMBL/GenBank/DDBJ whole genome shotgun (WGS) entry which is preliminary data.</text>
</comment>
<keyword evidence="1" id="KW-0732">Signal</keyword>
<accession>A0A328BS85</accession>
<feature type="domain" description="Secretion system C-terminal sorting" evidence="2">
    <location>
        <begin position="530"/>
        <end position="601"/>
    </location>
</feature>
<organism evidence="3 4">
    <name type="scientific">Hymenobacter edaphi</name>
    <dbReference type="NCBI Taxonomy" id="2211146"/>
    <lineage>
        <taxon>Bacteria</taxon>
        <taxon>Pseudomonadati</taxon>
        <taxon>Bacteroidota</taxon>
        <taxon>Cytophagia</taxon>
        <taxon>Cytophagales</taxon>
        <taxon>Hymenobacteraceae</taxon>
        <taxon>Hymenobacter</taxon>
    </lineage>
</organism>
<feature type="signal peptide" evidence="1">
    <location>
        <begin position="1"/>
        <end position="21"/>
    </location>
</feature>
<dbReference type="InterPro" id="IPR026444">
    <property type="entry name" value="Secre_tail"/>
</dbReference>
<dbReference type="Proteomes" id="UP000248553">
    <property type="component" value="Unassembled WGS sequence"/>
</dbReference>
<gene>
    <name evidence="3" type="ORF">DLM85_07795</name>
</gene>